<dbReference type="EMBL" id="CAJNOG010000028">
    <property type="protein sequence ID" value="CAF0793726.1"/>
    <property type="molecule type" value="Genomic_DNA"/>
</dbReference>
<accession>A0A813S266</accession>
<reference evidence="2" key="1">
    <citation type="submission" date="2021-02" db="EMBL/GenBank/DDBJ databases">
        <authorList>
            <person name="Nowell W R."/>
        </authorList>
    </citation>
    <scope>NUCLEOTIDE SEQUENCE</scope>
</reference>
<comment type="caution">
    <text evidence="2">The sequence shown here is derived from an EMBL/GenBank/DDBJ whole genome shotgun (WGS) entry which is preliminary data.</text>
</comment>
<keyword evidence="1" id="KW-0732">Signal</keyword>
<dbReference type="Proteomes" id="UP000663844">
    <property type="component" value="Unassembled WGS sequence"/>
</dbReference>
<dbReference type="Gene3D" id="3.40.50.1820">
    <property type="entry name" value="alpha/beta hydrolase"/>
    <property type="match status" value="1"/>
</dbReference>
<evidence type="ECO:0000256" key="1">
    <source>
        <dbReference type="ARBA" id="ARBA00022729"/>
    </source>
</evidence>
<evidence type="ECO:0000313" key="2">
    <source>
        <dbReference type="EMBL" id="CAF0793726.1"/>
    </source>
</evidence>
<dbReference type="SUPFAM" id="SSF53474">
    <property type="entry name" value="alpha/beta-Hydrolases"/>
    <property type="match status" value="1"/>
</dbReference>
<evidence type="ECO:0000313" key="4">
    <source>
        <dbReference type="Proteomes" id="UP000663845"/>
    </source>
</evidence>
<dbReference type="PANTHER" id="PTHR43037">
    <property type="entry name" value="UNNAMED PRODUCT-RELATED"/>
    <property type="match status" value="1"/>
</dbReference>
<dbReference type="InterPro" id="IPR029058">
    <property type="entry name" value="AB_hydrolase_fold"/>
</dbReference>
<dbReference type="AlphaFoldDB" id="A0A813S266"/>
<proteinExistence type="predicted"/>
<dbReference type="PANTHER" id="PTHR43037:SF4">
    <property type="entry name" value="PEPTIDASE S9 PROLYL OLIGOPEPTIDASE CATALYTIC DOMAIN-CONTAINING PROTEIN"/>
    <property type="match status" value="1"/>
</dbReference>
<dbReference type="InterPro" id="IPR050955">
    <property type="entry name" value="Plant_Biomass_Hydrol_Est"/>
</dbReference>
<name>A0A813S266_9BILA</name>
<dbReference type="EMBL" id="CAJOAZ010000923">
    <property type="protein sequence ID" value="CAF3735895.1"/>
    <property type="molecule type" value="Genomic_DNA"/>
</dbReference>
<protein>
    <submittedName>
        <fullName evidence="2">Uncharacterized protein</fullName>
    </submittedName>
</protein>
<gene>
    <name evidence="2" type="ORF">JYZ213_LOCUS4871</name>
    <name evidence="3" type="ORF">OXD698_LOCUS14571</name>
</gene>
<evidence type="ECO:0000313" key="3">
    <source>
        <dbReference type="EMBL" id="CAF3735895.1"/>
    </source>
</evidence>
<sequence>MFNATIWNARDTICNLYIEELTDEQLIDNYYCRTCGHLKGDHTHALSDIQKLNTRFPEMDNIEEATLSIKSKTGNIQIVVYPPVNTKIEQDSSEDSGDSSFVSNSDDNFTTLSKQQASVIIDKIWTQLQEEQLSTRQAELDETCFTLNNQTIHWNECIYSQTRPPTGYSLWISMHGGGSCPAPVNDEQFRNQINLYNPNEGIWVVPRSPTDSWNQWHQEHIDVLFDRIIENYVMVKEINPNRVYILGYSAGGDGVYQLAPRMADRFAAAAMMAGHPNDALPYGLRNLPFAIFVGENDSGYNRNKMAQQWAEQLDTLQKSDPDAYNHYVNICSNMGHWMCGKDAEALTWMSQWTRNPWPKKVVWVQDDVTHHHFYWISLPDTIKPEQGQKITAEVNEQTITICTFEGIQQLTLRLSDALLDLDQSINVYLDGHGMIFQGRVSRTEQAIKNSFSIRADPACAATALLELSW</sequence>
<organism evidence="2 4">
    <name type="scientific">Adineta steineri</name>
    <dbReference type="NCBI Taxonomy" id="433720"/>
    <lineage>
        <taxon>Eukaryota</taxon>
        <taxon>Metazoa</taxon>
        <taxon>Spiralia</taxon>
        <taxon>Gnathifera</taxon>
        <taxon>Rotifera</taxon>
        <taxon>Eurotatoria</taxon>
        <taxon>Bdelloidea</taxon>
        <taxon>Adinetida</taxon>
        <taxon>Adinetidae</taxon>
        <taxon>Adineta</taxon>
    </lineage>
</organism>
<dbReference type="Proteomes" id="UP000663845">
    <property type="component" value="Unassembled WGS sequence"/>
</dbReference>